<evidence type="ECO:0000313" key="3">
    <source>
        <dbReference type="Proteomes" id="UP001234178"/>
    </source>
</evidence>
<sequence length="184" mass="21551">METDEPISRVTSAKLRMMDELVRRHRRRRCPISIWRAEKSQRRNGRGGRKKERRDGDYYYKPPPPIRRGEMEKFVVVDRDIGLGLGTEAMMEKKLRVTHVPIERRELRIARDGCWVACRTDEMNARERRVREKDQTCAMGVLQSVYGAARTKVDNVCACNTSVRRFLERQDGQELLGDSRANWG</sequence>
<organism evidence="2 3">
    <name type="scientific">Daphnia magna</name>
    <dbReference type="NCBI Taxonomy" id="35525"/>
    <lineage>
        <taxon>Eukaryota</taxon>
        <taxon>Metazoa</taxon>
        <taxon>Ecdysozoa</taxon>
        <taxon>Arthropoda</taxon>
        <taxon>Crustacea</taxon>
        <taxon>Branchiopoda</taxon>
        <taxon>Diplostraca</taxon>
        <taxon>Cladocera</taxon>
        <taxon>Anomopoda</taxon>
        <taxon>Daphniidae</taxon>
        <taxon>Daphnia</taxon>
    </lineage>
</organism>
<feature type="region of interest" description="Disordered" evidence="1">
    <location>
        <begin position="33"/>
        <end position="63"/>
    </location>
</feature>
<comment type="caution">
    <text evidence="2">The sequence shown here is derived from an EMBL/GenBank/DDBJ whole genome shotgun (WGS) entry which is preliminary data.</text>
</comment>
<evidence type="ECO:0000313" key="2">
    <source>
        <dbReference type="EMBL" id="KAK4036289.1"/>
    </source>
</evidence>
<name>A0ABR0B3L6_9CRUS</name>
<proteinExistence type="predicted"/>
<feature type="compositionally biased region" description="Basic residues" evidence="1">
    <location>
        <begin position="42"/>
        <end position="52"/>
    </location>
</feature>
<dbReference type="EMBL" id="JAOYFB010000040">
    <property type="protein sequence ID" value="KAK4036289.1"/>
    <property type="molecule type" value="Genomic_DNA"/>
</dbReference>
<dbReference type="Proteomes" id="UP001234178">
    <property type="component" value="Unassembled WGS sequence"/>
</dbReference>
<accession>A0ABR0B3L6</accession>
<reference evidence="2 3" key="1">
    <citation type="journal article" date="2023" name="Nucleic Acids Res.">
        <title>The hologenome of Daphnia magna reveals possible DNA methylation and microbiome-mediated evolution of the host genome.</title>
        <authorList>
            <person name="Chaturvedi A."/>
            <person name="Li X."/>
            <person name="Dhandapani V."/>
            <person name="Marshall H."/>
            <person name="Kissane S."/>
            <person name="Cuenca-Cambronero M."/>
            <person name="Asole G."/>
            <person name="Calvet F."/>
            <person name="Ruiz-Romero M."/>
            <person name="Marangio P."/>
            <person name="Guigo R."/>
            <person name="Rago D."/>
            <person name="Mirbahai L."/>
            <person name="Eastwood N."/>
            <person name="Colbourne J.K."/>
            <person name="Zhou J."/>
            <person name="Mallon E."/>
            <person name="Orsini L."/>
        </authorList>
    </citation>
    <scope>NUCLEOTIDE SEQUENCE [LARGE SCALE GENOMIC DNA]</scope>
    <source>
        <strain evidence="2">LRV0_1</strain>
    </source>
</reference>
<protein>
    <submittedName>
        <fullName evidence="2">Uncharacterized protein</fullName>
    </submittedName>
</protein>
<gene>
    <name evidence="2" type="ORF">OUZ56_028350</name>
</gene>
<evidence type="ECO:0000256" key="1">
    <source>
        <dbReference type="SAM" id="MobiDB-lite"/>
    </source>
</evidence>
<keyword evidence="3" id="KW-1185">Reference proteome</keyword>